<dbReference type="OrthoDB" id="288203at2759"/>
<organism evidence="8">
    <name type="scientific">Magallana gigas</name>
    <name type="common">Pacific oyster</name>
    <name type="synonym">Crassostrea gigas</name>
    <dbReference type="NCBI Taxonomy" id="29159"/>
    <lineage>
        <taxon>Eukaryota</taxon>
        <taxon>Metazoa</taxon>
        <taxon>Spiralia</taxon>
        <taxon>Lophotrochozoa</taxon>
        <taxon>Mollusca</taxon>
        <taxon>Bivalvia</taxon>
        <taxon>Autobranchia</taxon>
        <taxon>Pteriomorphia</taxon>
        <taxon>Ostreida</taxon>
        <taxon>Ostreoidea</taxon>
        <taxon>Ostreidae</taxon>
        <taxon>Magallana</taxon>
    </lineage>
</organism>
<evidence type="ECO:0000256" key="3">
    <source>
        <dbReference type="ARBA" id="ARBA00022989"/>
    </source>
</evidence>
<keyword evidence="4 6" id="KW-0472">Membrane</keyword>
<dbReference type="GO" id="GO:0016020">
    <property type="term" value="C:membrane"/>
    <property type="evidence" value="ECO:0007669"/>
    <property type="project" value="UniProtKB-SubCell"/>
</dbReference>
<dbReference type="Pfam" id="PF00916">
    <property type="entry name" value="Sulfate_transp"/>
    <property type="match status" value="1"/>
</dbReference>
<comment type="subcellular location">
    <subcellularLocation>
        <location evidence="1">Membrane</location>
        <topology evidence="1">Multi-pass membrane protein</topology>
    </subcellularLocation>
</comment>
<dbReference type="NCBIfam" id="TIGR00815">
    <property type="entry name" value="sulP"/>
    <property type="match status" value="1"/>
</dbReference>
<dbReference type="InterPro" id="IPR036513">
    <property type="entry name" value="STAS_dom_sf"/>
</dbReference>
<evidence type="ECO:0000256" key="5">
    <source>
        <dbReference type="SAM" id="MobiDB-lite"/>
    </source>
</evidence>
<evidence type="ECO:0000259" key="7">
    <source>
        <dbReference type="PROSITE" id="PS50801"/>
    </source>
</evidence>
<dbReference type="AlphaFoldDB" id="K1RU09"/>
<dbReference type="Gene3D" id="3.30.750.24">
    <property type="entry name" value="STAS domain"/>
    <property type="match status" value="1"/>
</dbReference>
<feature type="domain" description="STAS" evidence="7">
    <location>
        <begin position="542"/>
        <end position="678"/>
    </location>
</feature>
<dbReference type="OMA" id="FMPIPID"/>
<dbReference type="InterPro" id="IPR001902">
    <property type="entry name" value="SLC26A/SulP_fam"/>
</dbReference>
<feature type="transmembrane region" description="Helical" evidence="6">
    <location>
        <begin position="299"/>
        <end position="319"/>
    </location>
</feature>
<protein>
    <submittedName>
        <fullName evidence="8">Prestin</fullName>
    </submittedName>
    <submittedName>
        <fullName evidence="9">STAS domain-containing protein</fullName>
    </submittedName>
</protein>
<accession>K1RU09</accession>
<feature type="transmembrane region" description="Helical" evidence="6">
    <location>
        <begin position="91"/>
        <end position="115"/>
    </location>
</feature>
<name>K1RU09_MAGGI</name>
<feature type="transmembrane region" description="Helical" evidence="6">
    <location>
        <begin position="350"/>
        <end position="369"/>
    </location>
</feature>
<feature type="transmembrane region" description="Helical" evidence="6">
    <location>
        <begin position="481"/>
        <end position="510"/>
    </location>
</feature>
<feature type="region of interest" description="Disordered" evidence="5">
    <location>
        <begin position="1"/>
        <end position="21"/>
    </location>
</feature>
<reference evidence="9" key="2">
    <citation type="submission" date="2022-08" db="UniProtKB">
        <authorList>
            <consortium name="EnsemblMetazoa"/>
        </authorList>
    </citation>
    <scope>IDENTIFICATION</scope>
    <source>
        <strain evidence="9">05x7-T-G4-1.051#20</strain>
    </source>
</reference>
<dbReference type="EMBL" id="JH817581">
    <property type="protein sequence ID" value="EKC38076.1"/>
    <property type="molecule type" value="Genomic_DNA"/>
</dbReference>
<feature type="transmembrane region" description="Helical" evidence="6">
    <location>
        <begin position="127"/>
        <end position="150"/>
    </location>
</feature>
<dbReference type="EnsemblMetazoa" id="G5807.5">
    <property type="protein sequence ID" value="G5807.5:cds"/>
    <property type="gene ID" value="G5807"/>
</dbReference>
<evidence type="ECO:0000313" key="10">
    <source>
        <dbReference type="Proteomes" id="UP000005408"/>
    </source>
</evidence>
<dbReference type="Pfam" id="PF01740">
    <property type="entry name" value="STAS"/>
    <property type="match status" value="1"/>
</dbReference>
<dbReference type="GO" id="GO:0055085">
    <property type="term" value="P:transmembrane transport"/>
    <property type="evidence" value="ECO:0007669"/>
    <property type="project" value="InterPro"/>
</dbReference>
<evidence type="ECO:0000256" key="1">
    <source>
        <dbReference type="ARBA" id="ARBA00004141"/>
    </source>
</evidence>
<dbReference type="InterPro" id="IPR002645">
    <property type="entry name" value="STAS_dom"/>
</dbReference>
<evidence type="ECO:0000256" key="2">
    <source>
        <dbReference type="ARBA" id="ARBA00022692"/>
    </source>
</evidence>
<dbReference type="PANTHER" id="PTHR11814">
    <property type="entry name" value="SULFATE TRANSPORTER"/>
    <property type="match status" value="1"/>
</dbReference>
<evidence type="ECO:0000256" key="4">
    <source>
        <dbReference type="ARBA" id="ARBA00023136"/>
    </source>
</evidence>
<dbReference type="SUPFAM" id="SSF52091">
    <property type="entry name" value="SpoIIaa-like"/>
    <property type="match status" value="1"/>
</dbReference>
<gene>
    <name evidence="8" type="ORF">CGI_10022750</name>
</gene>
<dbReference type="Proteomes" id="UP000005408">
    <property type="component" value="Unassembled WGS sequence"/>
</dbReference>
<feature type="transmembrane region" description="Helical" evidence="6">
    <location>
        <begin position="419"/>
        <end position="437"/>
    </location>
</feature>
<reference evidence="8" key="1">
    <citation type="journal article" date="2012" name="Nature">
        <title>The oyster genome reveals stress adaptation and complexity of shell formation.</title>
        <authorList>
            <person name="Zhang G."/>
            <person name="Fang X."/>
            <person name="Guo X."/>
            <person name="Li L."/>
            <person name="Luo R."/>
            <person name="Xu F."/>
            <person name="Yang P."/>
            <person name="Zhang L."/>
            <person name="Wang X."/>
            <person name="Qi H."/>
            <person name="Xiong Z."/>
            <person name="Que H."/>
            <person name="Xie Y."/>
            <person name="Holland P.W."/>
            <person name="Paps J."/>
            <person name="Zhu Y."/>
            <person name="Wu F."/>
            <person name="Chen Y."/>
            <person name="Wang J."/>
            <person name="Peng C."/>
            <person name="Meng J."/>
            <person name="Yang L."/>
            <person name="Liu J."/>
            <person name="Wen B."/>
            <person name="Zhang N."/>
            <person name="Huang Z."/>
            <person name="Zhu Q."/>
            <person name="Feng Y."/>
            <person name="Mount A."/>
            <person name="Hedgecock D."/>
            <person name="Xu Z."/>
            <person name="Liu Y."/>
            <person name="Domazet-Loso T."/>
            <person name="Du Y."/>
            <person name="Sun X."/>
            <person name="Zhang S."/>
            <person name="Liu B."/>
            <person name="Cheng P."/>
            <person name="Jiang X."/>
            <person name="Li J."/>
            <person name="Fan D."/>
            <person name="Wang W."/>
            <person name="Fu W."/>
            <person name="Wang T."/>
            <person name="Wang B."/>
            <person name="Zhang J."/>
            <person name="Peng Z."/>
            <person name="Li Y."/>
            <person name="Li N."/>
            <person name="Wang J."/>
            <person name="Chen M."/>
            <person name="He Y."/>
            <person name="Tan F."/>
            <person name="Song X."/>
            <person name="Zheng Q."/>
            <person name="Huang R."/>
            <person name="Yang H."/>
            <person name="Du X."/>
            <person name="Chen L."/>
            <person name="Yang M."/>
            <person name="Gaffney P.M."/>
            <person name="Wang S."/>
            <person name="Luo L."/>
            <person name="She Z."/>
            <person name="Ming Y."/>
            <person name="Huang W."/>
            <person name="Zhang S."/>
            <person name="Huang B."/>
            <person name="Zhang Y."/>
            <person name="Qu T."/>
            <person name="Ni P."/>
            <person name="Miao G."/>
            <person name="Wang J."/>
            <person name="Wang Q."/>
            <person name="Steinberg C.E."/>
            <person name="Wang H."/>
            <person name="Li N."/>
            <person name="Qian L."/>
            <person name="Zhang G."/>
            <person name="Li Y."/>
            <person name="Yang H."/>
            <person name="Liu X."/>
            <person name="Wang J."/>
            <person name="Yin Y."/>
            <person name="Wang J."/>
        </authorList>
    </citation>
    <scope>NUCLEOTIDE SEQUENCE [LARGE SCALE GENOMIC DNA]</scope>
    <source>
        <strain evidence="8">05x7-T-G4-1.051#20</strain>
    </source>
</reference>
<evidence type="ECO:0000313" key="9">
    <source>
        <dbReference type="EnsemblMetazoa" id="G5807.5:cds"/>
    </source>
</evidence>
<dbReference type="CDD" id="cd07042">
    <property type="entry name" value="STAS_SulP_like_sulfate_transporter"/>
    <property type="match status" value="1"/>
</dbReference>
<sequence length="684" mass="75289">MSKPENPGNQGQKRLSGDKDEFEHVTLLRLPKTQSDLDDLTEKQHQDKESANKQCTECWTRENVCTYILSMFPIVHVLRHYKIKEFLLKDAISGLSTACLHFPQGMAFGILSTLAPKYGLYTSFFPVVLYVIFGTCPFVSFGTNAVISLFTANIIQSQLSPSILLEGNSSSNASVGQISEEDFVEMKAAVAAGSSLIVGILLLSLGLLRLGFIATYMSTPFVGSFTTTAAIHIMSSQVPKSLGVRIPSVSGPGKLVITYFEIFKNITSANVGSIVTSIICIIILAFVKDFINEKFKSKLFMPIPIDLILVILGTVISYFGELNSNFNIPVVGNIPPGVPPPTLPDLKTGIIGDSIVVAIIVFVLTISMAKVCETKNAINADQELVAYGMANLGSSFFRCFPSCVAPPRTILLKTMDSKTTFNGIFSALVILLILLFLGEYFQYLPLPVLSIMVIMAVKNLLLQFRQLPRLWKVNKYDFTVWVATVASGVFIDFAYALYCGVGLSIFLIVFQSQRGKKVLFGKLKNEDLYTEESKFTVLPPYVKVFKMEASLYFATAESFRETLFKLTWDPREINKDSNEVTIPVESLSSTTGEKAPPDDTTNNETKIVIIDCSSFNYVDTNGISTLSLVVKEFRSVGIIVFLVRCTSSFLAVMARSDLMETVGEGNIYPDIVDAVALNIMDTQL</sequence>
<dbReference type="HOGENOM" id="CLU_003182_9_2_1"/>
<evidence type="ECO:0000256" key="6">
    <source>
        <dbReference type="SAM" id="Phobius"/>
    </source>
</evidence>
<dbReference type="KEGG" id="crg:105340489"/>
<feature type="transmembrane region" description="Helical" evidence="6">
    <location>
        <begin position="269"/>
        <end position="287"/>
    </location>
</feature>
<dbReference type="PROSITE" id="PS50801">
    <property type="entry name" value="STAS"/>
    <property type="match status" value="1"/>
</dbReference>
<dbReference type="InterPro" id="IPR011547">
    <property type="entry name" value="SLC26A/SulP_dom"/>
</dbReference>
<evidence type="ECO:0000313" key="8">
    <source>
        <dbReference type="EMBL" id="EKC38076.1"/>
    </source>
</evidence>
<feature type="transmembrane region" description="Helical" evidence="6">
    <location>
        <begin position="196"/>
        <end position="217"/>
    </location>
</feature>
<keyword evidence="2 6" id="KW-0812">Transmembrane</keyword>
<keyword evidence="10" id="KW-1185">Reference proteome</keyword>
<proteinExistence type="predicted"/>
<keyword evidence="3 6" id="KW-1133">Transmembrane helix</keyword>